<dbReference type="Gene3D" id="1.10.238.10">
    <property type="entry name" value="EF-hand"/>
    <property type="match status" value="1"/>
</dbReference>
<dbReference type="InterPro" id="IPR050369">
    <property type="entry name" value="RBOH/FRE"/>
</dbReference>
<protein>
    <recommendedName>
        <fullName evidence="3">Ferric reductase NAD binding domain-containing protein</fullName>
    </recommendedName>
</protein>
<dbReference type="PANTHER" id="PTHR11972">
    <property type="entry name" value="NADPH OXIDASE"/>
    <property type="match status" value="1"/>
</dbReference>
<proteinExistence type="predicted"/>
<sequence>MNDTPKHEQRRSLDTVMLPTRMLRSLLIFKTITMPFFTMSSQYLPLTSTMVSKLAGTKAQFRLRSCRRSGEALPKWLLARDLRKQRTQLDRNRSGAKKALRGLKFISSNSNEGMRDSKEFGLEIFDALNRKRRMKVVNFGQGFDSQLLIFFNMVNKNEEGILNKEEVKELWQLETLLLQKDADIGYSRALSYPNQALNQNPQELWRMSHRLLYSLQENWKRLWVLTLWISIMIGLFMWKFIQYKQKDAYNIMGYCLLTAKGAAETLKFNMALILLPVCRNTITWLRSTKLAYIVPFDDNINFHKTIAAAIVIGVTVHVGNHLTCDFPRLANSSEDEYKKRNLIKLPKPFNSLTGFNAFWYSHHLFVIVYVLLNIHGINLCLVRERIHQTTWMYLVVPILLYAGERTLRFFRSDLYTVSLIKVRISVCGLVFYGHGKKMSVCLDPQWNFRTLISAIHIGFRQLGGRRMKVRKVEYRCPYITLTDASPDGTYMYHLDRIENDEDVQCMFSAHGGEVNRGVEGATPFISILKDLLNKQKKTVALTSTYFYWVTREQSSFDWFKGVMNQVSEIDQKGVIEMHNYLTSVYEKVLLIAALIFRLRNPEVKLTSTTLDQITYNVTSPSRSFNATILTYFSIWNPNFGGIFSYENSDVKLMYAGVKVGYMKIPDARVKERRTKHTDVKVNMKFPELIVDENGNFTRDVYSGTLNLTGYVKFSGIVQIQWLKIVHKRKTIEMVCNLSIILTSRAIQGIQCQ</sequence>
<evidence type="ECO:0000313" key="5">
    <source>
        <dbReference type="Proteomes" id="UP001058974"/>
    </source>
</evidence>
<name>A0A9D5BAN4_PEA</name>
<dbReference type="InterPro" id="IPR039261">
    <property type="entry name" value="FNR_nucleotide-bd"/>
</dbReference>
<keyword evidence="1" id="KW-0560">Oxidoreductase</keyword>
<reference evidence="4 5" key="1">
    <citation type="journal article" date="2022" name="Nat. Genet.">
        <title>Improved pea reference genome and pan-genome highlight genomic features and evolutionary characteristics.</title>
        <authorList>
            <person name="Yang T."/>
            <person name="Liu R."/>
            <person name="Luo Y."/>
            <person name="Hu S."/>
            <person name="Wang D."/>
            <person name="Wang C."/>
            <person name="Pandey M.K."/>
            <person name="Ge S."/>
            <person name="Xu Q."/>
            <person name="Li N."/>
            <person name="Li G."/>
            <person name="Huang Y."/>
            <person name="Saxena R.K."/>
            <person name="Ji Y."/>
            <person name="Li M."/>
            <person name="Yan X."/>
            <person name="He Y."/>
            <person name="Liu Y."/>
            <person name="Wang X."/>
            <person name="Xiang C."/>
            <person name="Varshney R.K."/>
            <person name="Ding H."/>
            <person name="Gao S."/>
            <person name="Zong X."/>
        </authorList>
    </citation>
    <scope>NUCLEOTIDE SEQUENCE [LARGE SCALE GENOMIC DNA]</scope>
    <source>
        <strain evidence="4 5">cv. Zhongwan 6</strain>
    </source>
</reference>
<dbReference type="Gene3D" id="3.40.50.80">
    <property type="entry name" value="Nucleotide-binding domain of ferredoxin-NADP reductase (FNR) module"/>
    <property type="match status" value="1"/>
</dbReference>
<organism evidence="4 5">
    <name type="scientific">Pisum sativum</name>
    <name type="common">Garden pea</name>
    <name type="synonym">Lathyrus oleraceus</name>
    <dbReference type="NCBI Taxonomy" id="3888"/>
    <lineage>
        <taxon>Eukaryota</taxon>
        <taxon>Viridiplantae</taxon>
        <taxon>Streptophyta</taxon>
        <taxon>Embryophyta</taxon>
        <taxon>Tracheophyta</taxon>
        <taxon>Spermatophyta</taxon>
        <taxon>Magnoliopsida</taxon>
        <taxon>eudicotyledons</taxon>
        <taxon>Gunneridae</taxon>
        <taxon>Pentapetalae</taxon>
        <taxon>rosids</taxon>
        <taxon>fabids</taxon>
        <taxon>Fabales</taxon>
        <taxon>Fabaceae</taxon>
        <taxon>Papilionoideae</taxon>
        <taxon>50 kb inversion clade</taxon>
        <taxon>NPAAA clade</taxon>
        <taxon>Hologalegina</taxon>
        <taxon>IRL clade</taxon>
        <taxon>Fabeae</taxon>
        <taxon>Lathyrus</taxon>
    </lineage>
</organism>
<dbReference type="AlphaFoldDB" id="A0A9D5BAN4"/>
<keyword evidence="2" id="KW-0472">Membrane</keyword>
<dbReference type="Gramene" id="Psat02G0538700-T1">
    <property type="protein sequence ID" value="KAI5440003.1"/>
    <property type="gene ID" value="KIW84_025387"/>
</dbReference>
<feature type="transmembrane region" description="Helical" evidence="2">
    <location>
        <begin position="349"/>
        <end position="374"/>
    </location>
</feature>
<dbReference type="GO" id="GO:0016174">
    <property type="term" value="F:NAD(P)H oxidase H2O2-forming activity"/>
    <property type="evidence" value="ECO:0007669"/>
    <property type="project" value="TreeGrafter"/>
</dbReference>
<dbReference type="Proteomes" id="UP001058974">
    <property type="component" value="Chromosome 2"/>
</dbReference>
<dbReference type="Pfam" id="PF08030">
    <property type="entry name" value="NAD_binding_6"/>
    <property type="match status" value="1"/>
</dbReference>
<dbReference type="GO" id="GO:0005886">
    <property type="term" value="C:plasma membrane"/>
    <property type="evidence" value="ECO:0007669"/>
    <property type="project" value="TreeGrafter"/>
</dbReference>
<feature type="domain" description="Ferric reductase NAD binding" evidence="3">
    <location>
        <begin position="520"/>
        <end position="601"/>
    </location>
</feature>
<comment type="caution">
    <text evidence="4">The sequence shown here is derived from an EMBL/GenBank/DDBJ whole genome shotgun (WGS) entry which is preliminary data.</text>
</comment>
<gene>
    <name evidence="4" type="ORF">KIW84_025387</name>
</gene>
<dbReference type="PANTHER" id="PTHR11972:SF153">
    <property type="entry name" value="SUPEROXIDE-GENERATING NADPH OXIDASE HEAVY CHAIN SUBUNIT A"/>
    <property type="match status" value="1"/>
</dbReference>
<keyword evidence="2" id="KW-0812">Transmembrane</keyword>
<feature type="transmembrane region" description="Helical" evidence="2">
    <location>
        <begin position="222"/>
        <end position="241"/>
    </location>
</feature>
<keyword evidence="5" id="KW-1185">Reference proteome</keyword>
<dbReference type="InterPro" id="IPR013121">
    <property type="entry name" value="Fe_red_NAD-bd_6"/>
</dbReference>
<keyword evidence="2" id="KW-1133">Transmembrane helix</keyword>
<evidence type="ECO:0000256" key="2">
    <source>
        <dbReference type="SAM" id="Phobius"/>
    </source>
</evidence>
<evidence type="ECO:0000256" key="1">
    <source>
        <dbReference type="ARBA" id="ARBA00023002"/>
    </source>
</evidence>
<accession>A0A9D5BAN4</accession>
<evidence type="ECO:0000259" key="3">
    <source>
        <dbReference type="Pfam" id="PF08030"/>
    </source>
</evidence>
<evidence type="ECO:0000313" key="4">
    <source>
        <dbReference type="EMBL" id="KAI5440003.1"/>
    </source>
</evidence>
<dbReference type="EMBL" id="JAMSHJ010000002">
    <property type="protein sequence ID" value="KAI5440003.1"/>
    <property type="molecule type" value="Genomic_DNA"/>
</dbReference>